<organism evidence="4 5">
    <name type="scientific">Ramalina farinacea</name>
    <dbReference type="NCBI Taxonomy" id="258253"/>
    <lineage>
        <taxon>Eukaryota</taxon>
        <taxon>Fungi</taxon>
        <taxon>Dikarya</taxon>
        <taxon>Ascomycota</taxon>
        <taxon>Pezizomycotina</taxon>
        <taxon>Lecanoromycetes</taxon>
        <taxon>OSLEUM clade</taxon>
        <taxon>Lecanoromycetidae</taxon>
        <taxon>Lecanorales</taxon>
        <taxon>Lecanorineae</taxon>
        <taxon>Ramalinaceae</taxon>
        <taxon>Ramalina</taxon>
    </lineage>
</organism>
<keyword evidence="2 4" id="KW-0808">Transferase</keyword>
<reference evidence="4" key="1">
    <citation type="journal article" date="2023" name="Genome Biol. Evol.">
        <title>First Whole Genome Sequence and Flow Cytometry Genome Size Data for the Lichen-Forming Fungus Ramalina farinacea (Ascomycota).</title>
        <authorList>
            <person name="Llewellyn T."/>
            <person name="Mian S."/>
            <person name="Hill R."/>
            <person name="Leitch I.J."/>
            <person name="Gaya E."/>
        </authorList>
    </citation>
    <scope>NUCLEOTIDE SEQUENCE</scope>
    <source>
        <strain evidence="4">LIQ254RAFAR</strain>
    </source>
</reference>
<dbReference type="GO" id="GO:0005634">
    <property type="term" value="C:nucleus"/>
    <property type="evidence" value="ECO:0007669"/>
    <property type="project" value="TreeGrafter"/>
</dbReference>
<dbReference type="InterPro" id="IPR013216">
    <property type="entry name" value="Methyltransf_11"/>
</dbReference>
<name>A0AA43TQV3_9LECA</name>
<dbReference type="SUPFAM" id="SSF53335">
    <property type="entry name" value="S-adenosyl-L-methionine-dependent methyltransferases"/>
    <property type="match status" value="1"/>
</dbReference>
<sequence>MSGQGPHPKPTHDDEKTTYEENNVHAVYNQIAPHFSQTRYKPWPLISQFLSSLPPGSVGLDVGCGNGKYFNLNPDIFVLGSDRSGGLAGIAREERTKRSLASDVILGDILSLPHPAGKFDFAISIAVVHHLSTSERRLQAIRSILDTLVRGGSALIYVWALEQENSRRGWSEGDSQDVMVPWVMKQKKDAESGSKTVFEETTFKRYYHLYRKGELEDDIVAAGGIVRDSGYERDNWWAIVEPGHEAGP</sequence>
<evidence type="ECO:0000313" key="4">
    <source>
        <dbReference type="EMBL" id="MDI1488041.1"/>
    </source>
</evidence>
<dbReference type="GO" id="GO:0030488">
    <property type="term" value="P:tRNA methylation"/>
    <property type="evidence" value="ECO:0007669"/>
    <property type="project" value="TreeGrafter"/>
</dbReference>
<dbReference type="Pfam" id="PF08241">
    <property type="entry name" value="Methyltransf_11"/>
    <property type="match status" value="1"/>
</dbReference>
<dbReference type="InterPro" id="IPR051422">
    <property type="entry name" value="AlkB_tRNA_MeTrf/Diox"/>
</dbReference>
<keyword evidence="1 4" id="KW-0489">Methyltransferase</keyword>
<protein>
    <submittedName>
        <fullName evidence="4">tRNA methyltransferase, has a role in tRNA modification</fullName>
        <ecNumber evidence="4">2.1.1.229</ecNumber>
    </submittedName>
</protein>
<dbReference type="GO" id="GO:0002098">
    <property type="term" value="P:tRNA wobble uridine modification"/>
    <property type="evidence" value="ECO:0007669"/>
    <property type="project" value="TreeGrafter"/>
</dbReference>
<dbReference type="PANTHER" id="PTHR13069:SF21">
    <property type="entry name" value="ALKYLATED DNA REPAIR PROTEIN ALKB HOMOLOG 8"/>
    <property type="match status" value="1"/>
</dbReference>
<dbReference type="PANTHER" id="PTHR13069">
    <property type="entry name" value="ALKYLATED DNA REPAIR PROTEIN ALKB HOMOLOG 8"/>
    <property type="match status" value="1"/>
</dbReference>
<evidence type="ECO:0000259" key="3">
    <source>
        <dbReference type="Pfam" id="PF08241"/>
    </source>
</evidence>
<dbReference type="EMBL" id="JAPUFD010000006">
    <property type="protein sequence ID" value="MDI1488041.1"/>
    <property type="molecule type" value="Genomic_DNA"/>
</dbReference>
<gene>
    <name evidence="4" type="primary">TRM9</name>
    <name evidence="4" type="ORF">OHK93_007315</name>
</gene>
<comment type="caution">
    <text evidence="4">The sequence shown here is derived from an EMBL/GenBank/DDBJ whole genome shotgun (WGS) entry which is preliminary data.</text>
</comment>
<keyword evidence="5" id="KW-1185">Reference proteome</keyword>
<evidence type="ECO:0000256" key="1">
    <source>
        <dbReference type="ARBA" id="ARBA00022603"/>
    </source>
</evidence>
<dbReference type="GO" id="GO:0008757">
    <property type="term" value="F:S-adenosylmethionine-dependent methyltransferase activity"/>
    <property type="evidence" value="ECO:0007669"/>
    <property type="project" value="InterPro"/>
</dbReference>
<dbReference type="Gene3D" id="3.40.50.150">
    <property type="entry name" value="Vaccinia Virus protein VP39"/>
    <property type="match status" value="1"/>
</dbReference>
<dbReference type="CDD" id="cd02440">
    <property type="entry name" value="AdoMet_MTases"/>
    <property type="match status" value="1"/>
</dbReference>
<dbReference type="GO" id="GO:0000049">
    <property type="term" value="F:tRNA binding"/>
    <property type="evidence" value="ECO:0007669"/>
    <property type="project" value="TreeGrafter"/>
</dbReference>
<dbReference type="Proteomes" id="UP001161017">
    <property type="component" value="Unassembled WGS sequence"/>
</dbReference>
<evidence type="ECO:0000256" key="2">
    <source>
        <dbReference type="ARBA" id="ARBA00022679"/>
    </source>
</evidence>
<proteinExistence type="predicted"/>
<dbReference type="InterPro" id="IPR029063">
    <property type="entry name" value="SAM-dependent_MTases_sf"/>
</dbReference>
<dbReference type="EC" id="2.1.1.229" evidence="4"/>
<feature type="domain" description="Methyltransferase type 11" evidence="3">
    <location>
        <begin position="60"/>
        <end position="155"/>
    </location>
</feature>
<dbReference type="GO" id="GO:0106335">
    <property type="term" value="F:tRNA (5-carboxymethyluridine(34)-5-O)-methyltransferase activity"/>
    <property type="evidence" value="ECO:0007669"/>
    <property type="project" value="UniProtKB-EC"/>
</dbReference>
<evidence type="ECO:0000313" key="5">
    <source>
        <dbReference type="Proteomes" id="UP001161017"/>
    </source>
</evidence>
<accession>A0AA43TQV3</accession>
<dbReference type="GO" id="GO:0005737">
    <property type="term" value="C:cytoplasm"/>
    <property type="evidence" value="ECO:0007669"/>
    <property type="project" value="TreeGrafter"/>
</dbReference>
<dbReference type="AlphaFoldDB" id="A0AA43TQV3"/>